<gene>
    <name evidence="4" type="ORF">NX782_17515</name>
</gene>
<sequence length="327" mass="36679">MTTLHVPSSLPARLIRTVGTMFTPFEDAERLCVLNYHRILAQPDPLLDDEPTVDTFRWQMRLVARYFNVLSLPDAMARLAAGRLPPRAICITFDDGYRSIHDLALPVLREFGLPATVFVSTAYLDSGAMWNEIIADAVRRLPDGAADLCSAGLGMRELRTSEDRRNLLNELTAHAKYRPPTERQALTERLMAMVGGGRADNLMLTPEMIRTMAGQGFEIGGHTVSHPILTSLSDEAARHEIEQCKRDLEDITGTPVRYFAYPNGKVGKDFDERHKEMVRSAGFAAAFSTEVGPAVRGRDLFQLPRSRPWDANPFLFGLRLLRWLAQE</sequence>
<feature type="domain" description="NodB homology" evidence="3">
    <location>
        <begin position="87"/>
        <end position="327"/>
    </location>
</feature>
<dbReference type="EMBL" id="JANUGX010000022">
    <property type="protein sequence ID" value="MCS0590991.1"/>
    <property type="molecule type" value="Genomic_DNA"/>
</dbReference>
<comment type="caution">
    <text evidence="4">The sequence shown here is derived from an EMBL/GenBank/DDBJ whole genome shotgun (WGS) entry which is preliminary data.</text>
</comment>
<dbReference type="PANTHER" id="PTHR34216:SF3">
    <property type="entry name" value="POLY-BETA-1,6-N-ACETYL-D-GLUCOSAMINE N-DEACETYLASE"/>
    <property type="match status" value="1"/>
</dbReference>
<evidence type="ECO:0000256" key="1">
    <source>
        <dbReference type="ARBA" id="ARBA00004613"/>
    </source>
</evidence>
<dbReference type="InterPro" id="IPR011330">
    <property type="entry name" value="Glyco_hydro/deAcase_b/a-brl"/>
</dbReference>
<organism evidence="4 5">
    <name type="scientific">Massilia norwichensis</name>
    <dbReference type="NCBI Taxonomy" id="1442366"/>
    <lineage>
        <taxon>Bacteria</taxon>
        <taxon>Pseudomonadati</taxon>
        <taxon>Pseudomonadota</taxon>
        <taxon>Betaproteobacteria</taxon>
        <taxon>Burkholderiales</taxon>
        <taxon>Oxalobacteraceae</taxon>
        <taxon>Telluria group</taxon>
        <taxon>Massilia</taxon>
    </lineage>
</organism>
<evidence type="ECO:0000313" key="4">
    <source>
        <dbReference type="EMBL" id="MCS0590991.1"/>
    </source>
</evidence>
<evidence type="ECO:0000313" key="5">
    <source>
        <dbReference type="Proteomes" id="UP001205560"/>
    </source>
</evidence>
<reference evidence="4 5" key="1">
    <citation type="submission" date="2022-08" db="EMBL/GenBank/DDBJ databases">
        <title>Reclassification of Massilia species as members of the genera Telluria, Duganella, Pseudoduganella, Mokoshia gen. nov. and Zemynaea gen. nov. using orthogonal and non-orthogonal genome-based approaches.</title>
        <authorList>
            <person name="Bowman J.P."/>
        </authorList>
    </citation>
    <scope>NUCLEOTIDE SEQUENCE [LARGE SCALE GENOMIC DNA]</scope>
    <source>
        <strain evidence="4 5">LMG 28164</strain>
    </source>
</reference>
<dbReference type="InterPro" id="IPR051398">
    <property type="entry name" value="Polysacch_Deacetylase"/>
</dbReference>
<keyword evidence="2" id="KW-0732">Signal</keyword>
<dbReference type="Gene3D" id="3.20.20.370">
    <property type="entry name" value="Glycoside hydrolase/deacetylase"/>
    <property type="match status" value="1"/>
</dbReference>
<comment type="subcellular location">
    <subcellularLocation>
        <location evidence="1">Secreted</location>
    </subcellularLocation>
</comment>
<protein>
    <submittedName>
        <fullName evidence="4">Polysaccharide deacetylase family protein</fullName>
    </submittedName>
</protein>
<dbReference type="SUPFAM" id="SSF88713">
    <property type="entry name" value="Glycoside hydrolase/deacetylase"/>
    <property type="match status" value="1"/>
</dbReference>
<name>A0ABT2A9X8_9BURK</name>
<evidence type="ECO:0000259" key="3">
    <source>
        <dbReference type="PROSITE" id="PS51677"/>
    </source>
</evidence>
<proteinExistence type="predicted"/>
<dbReference type="PANTHER" id="PTHR34216">
    <property type="match status" value="1"/>
</dbReference>
<dbReference type="Pfam" id="PF01522">
    <property type="entry name" value="Polysacc_deac_1"/>
    <property type="match status" value="1"/>
</dbReference>
<dbReference type="PROSITE" id="PS51677">
    <property type="entry name" value="NODB"/>
    <property type="match status" value="1"/>
</dbReference>
<evidence type="ECO:0000256" key="2">
    <source>
        <dbReference type="ARBA" id="ARBA00022729"/>
    </source>
</evidence>
<dbReference type="CDD" id="cd10918">
    <property type="entry name" value="CE4_NodB_like_5s_6s"/>
    <property type="match status" value="1"/>
</dbReference>
<keyword evidence="5" id="KW-1185">Reference proteome</keyword>
<dbReference type="RefSeq" id="WP_258846765.1">
    <property type="nucleotide sequence ID" value="NZ_JANUGX010000022.1"/>
</dbReference>
<dbReference type="Proteomes" id="UP001205560">
    <property type="component" value="Unassembled WGS sequence"/>
</dbReference>
<accession>A0ABT2A9X8</accession>
<dbReference type="InterPro" id="IPR002509">
    <property type="entry name" value="NODB_dom"/>
</dbReference>